<proteinExistence type="predicted"/>
<dbReference type="Gene3D" id="2.130.10.80">
    <property type="entry name" value="Galactose oxidase/kelch, beta-propeller"/>
    <property type="match status" value="1"/>
</dbReference>
<evidence type="ECO:0000256" key="1">
    <source>
        <dbReference type="ARBA" id="ARBA00022729"/>
    </source>
</evidence>
<comment type="caution">
    <text evidence="5">The sequence shown here is derived from an EMBL/GenBank/DDBJ whole genome shotgun (WGS) entry which is preliminary data.</text>
</comment>
<evidence type="ECO:0000313" key="5">
    <source>
        <dbReference type="EMBL" id="KAK3176064.1"/>
    </source>
</evidence>
<organism evidence="5 6">
    <name type="scientific">Lepraria neglecta</name>
    <dbReference type="NCBI Taxonomy" id="209136"/>
    <lineage>
        <taxon>Eukaryota</taxon>
        <taxon>Fungi</taxon>
        <taxon>Dikarya</taxon>
        <taxon>Ascomycota</taxon>
        <taxon>Pezizomycotina</taxon>
        <taxon>Lecanoromycetes</taxon>
        <taxon>OSLEUM clade</taxon>
        <taxon>Lecanoromycetidae</taxon>
        <taxon>Lecanorales</taxon>
        <taxon>Lecanorineae</taxon>
        <taxon>Stereocaulaceae</taxon>
        <taxon>Lepraria</taxon>
    </lineage>
</organism>
<dbReference type="InterPro" id="IPR015202">
    <property type="entry name" value="GO-like_E_set"/>
</dbReference>
<dbReference type="InterPro" id="IPR011043">
    <property type="entry name" value="Gal_Oxase/kelch_b-propeller"/>
</dbReference>
<protein>
    <recommendedName>
        <fullName evidence="7">Glyoxal oxidase</fullName>
    </recommendedName>
</protein>
<evidence type="ECO:0000256" key="2">
    <source>
        <dbReference type="SAM" id="SignalP"/>
    </source>
</evidence>
<feature type="domain" description="Glyoxal oxidase N-terminal" evidence="3">
    <location>
        <begin position="87"/>
        <end position="452"/>
    </location>
</feature>
<dbReference type="InterPro" id="IPR009880">
    <property type="entry name" value="Glyoxal_oxidase_N"/>
</dbReference>
<dbReference type="InterPro" id="IPR013783">
    <property type="entry name" value="Ig-like_fold"/>
</dbReference>
<dbReference type="Pfam" id="PF07250">
    <property type="entry name" value="Glyoxal_oxid_N"/>
    <property type="match status" value="1"/>
</dbReference>
<feature type="domain" description="Galactose oxidase-like Early set" evidence="4">
    <location>
        <begin position="471"/>
        <end position="561"/>
    </location>
</feature>
<evidence type="ECO:0000313" key="6">
    <source>
        <dbReference type="Proteomes" id="UP001276659"/>
    </source>
</evidence>
<dbReference type="InterPro" id="IPR037293">
    <property type="entry name" value="Gal_Oxidase_central_sf"/>
</dbReference>
<dbReference type="Gene3D" id="2.60.40.10">
    <property type="entry name" value="Immunoglobulins"/>
    <property type="match status" value="1"/>
</dbReference>
<dbReference type="EMBL" id="JASNWA010000004">
    <property type="protein sequence ID" value="KAK3176064.1"/>
    <property type="molecule type" value="Genomic_DNA"/>
</dbReference>
<dbReference type="Pfam" id="PF09118">
    <property type="entry name" value="GO-like_E_set"/>
    <property type="match status" value="1"/>
</dbReference>
<keyword evidence="6" id="KW-1185">Reference proteome</keyword>
<dbReference type="InterPro" id="IPR014756">
    <property type="entry name" value="Ig_E-set"/>
</dbReference>
<accession>A0AAD9ZG87</accession>
<feature type="chain" id="PRO_5042067847" description="Glyoxal oxidase" evidence="2">
    <location>
        <begin position="26"/>
        <end position="562"/>
    </location>
</feature>
<feature type="signal peptide" evidence="2">
    <location>
        <begin position="1"/>
        <end position="25"/>
    </location>
</feature>
<dbReference type="CDD" id="cd02851">
    <property type="entry name" value="E_set_GO_C"/>
    <property type="match status" value="1"/>
</dbReference>
<evidence type="ECO:0000259" key="3">
    <source>
        <dbReference type="Pfam" id="PF07250"/>
    </source>
</evidence>
<dbReference type="PANTHER" id="PTHR32208:SF21">
    <property type="entry name" value="LOW QUALITY PROTEIN: ALDEHYDE OXIDASE GLOX-LIKE"/>
    <property type="match status" value="1"/>
</dbReference>
<dbReference type="PANTHER" id="PTHR32208">
    <property type="entry name" value="SECRETED PROTEIN-RELATED"/>
    <property type="match status" value="1"/>
</dbReference>
<sequence>MAVAARILMMRLVILMARMVDVVRSMDTVATPLNSPSPAPAAPNPGIFKVVGQSGVPAMHAGLMPNGRVIFLDKVENYTQIKLPDGQYAYSAEYDPATNTVAGLQYATNAFCSGGAFLADGRWVSLGGNAPLAFIDPTVGDGFTAIRYLNRSSTDASLDGSNWSEPGNKLSTARWYATAQTMPDGTVFVASGSLNGLDPSVPANNNPTYEILNTEGISSGKSIPLKILEKNQPYYMYPFVHLLNNGDLFIFVSKSAEVFNVEGNQTVTALPDLPGDFRTYPNTGGSVLLPLSSANDWAPEIVICGGGAYQDITSPTDPSCGSVQPLSDNPTWAMESMPGGRGMVEATLLPDGTIIWVNGCNQGAQGFGLATASTLEALIYDPTKAVGQRFSTGSSSTIARLYHSCALLLLDGTLMVVGSNPVQMPVLTPVPNQTPSEDYVTEFRVEIYTPPYLQDNAQRPTNVVLSSLSLTANGSPFIVVFNAPTGNTVCKVVLYHGGYVTHSLHMNHRMLFLDNTGYVSGATMQTLTVTMPPNNNVAQPGPYVIYVTCGGVPAIGQFVMVS</sequence>
<dbReference type="SUPFAM" id="SSF50965">
    <property type="entry name" value="Galactose oxidase, central domain"/>
    <property type="match status" value="1"/>
</dbReference>
<evidence type="ECO:0000259" key="4">
    <source>
        <dbReference type="Pfam" id="PF09118"/>
    </source>
</evidence>
<name>A0AAD9ZG87_9LECA</name>
<evidence type="ECO:0008006" key="7">
    <source>
        <dbReference type="Google" id="ProtNLM"/>
    </source>
</evidence>
<dbReference type="Proteomes" id="UP001276659">
    <property type="component" value="Unassembled WGS sequence"/>
</dbReference>
<gene>
    <name evidence="5" type="ORF">OEA41_007386</name>
</gene>
<keyword evidence="1 2" id="KW-0732">Signal</keyword>
<dbReference type="AlphaFoldDB" id="A0AAD9ZG87"/>
<reference evidence="5" key="1">
    <citation type="submission" date="2022-11" db="EMBL/GenBank/DDBJ databases">
        <title>Chromosomal genome sequence assembly and mating type (MAT) locus characterization of the leprose asexual lichenized fungus Lepraria neglecta (Nyl.) Erichsen.</title>
        <authorList>
            <person name="Allen J.L."/>
            <person name="Pfeffer B."/>
        </authorList>
    </citation>
    <scope>NUCLEOTIDE SEQUENCE</scope>
    <source>
        <strain evidence="5">Allen 5258</strain>
    </source>
</reference>
<dbReference type="SUPFAM" id="SSF81296">
    <property type="entry name" value="E set domains"/>
    <property type="match status" value="1"/>
</dbReference>